<dbReference type="InterPro" id="IPR002104">
    <property type="entry name" value="Integrase_catalytic"/>
</dbReference>
<dbReference type="GO" id="GO:0006310">
    <property type="term" value="P:DNA recombination"/>
    <property type="evidence" value="ECO:0007669"/>
    <property type="project" value="UniProtKB-KW"/>
</dbReference>
<sequence>MGSTLGHKHFSNELGDSFLDDCFGIQPGMKLLNSQVFKVRTIHVLADMLENNCFLKCHQKPGKQASPQFKDILENYGKLQLAKKISKRTLQGKKIILVRFLNFLNKQGITGIEALTSDEVLSYLDTLKEYSSNTRSGIMYTVRDFLLFLHLEKHIKTPLNNLFPVIFTNKYERLPSYYLSEEIHKILCQIDRNTVIGRRDYLILLLAVQFGMRAGDIRQLKFKNIKLSRNTVELVQQKTKRFLQLPVTKELKYALADYLKNSRPNVDDPHIFIKSRSVHPKN</sequence>
<keyword evidence="4" id="KW-0233">DNA recombination</keyword>
<dbReference type="RefSeq" id="WP_015906217.1">
    <property type="nucleotide sequence ID" value="NC_012108.1"/>
</dbReference>
<dbReference type="GO" id="GO:0015074">
    <property type="term" value="P:DNA integration"/>
    <property type="evidence" value="ECO:0007669"/>
    <property type="project" value="UniProtKB-KW"/>
</dbReference>
<dbReference type="AlphaFoldDB" id="C0QEZ3"/>
<reference evidence="8 9" key="1">
    <citation type="journal article" date="2009" name="Environ. Microbiol.">
        <title>Genome sequence of Desulfobacterium autotrophicum HRM2, a marine sulfate reducer oxidizing organic carbon completely to carbon dioxide.</title>
        <authorList>
            <person name="Strittmatter A.W."/>
            <person name="Liesegang H."/>
            <person name="Rabus R."/>
            <person name="Decker I."/>
            <person name="Amann J."/>
            <person name="Andres S."/>
            <person name="Henne A."/>
            <person name="Fricke W.F."/>
            <person name="Martinez-Arias R."/>
            <person name="Bartels D."/>
            <person name="Goesmann A."/>
            <person name="Krause L."/>
            <person name="Puehler A."/>
            <person name="Klenk H.P."/>
            <person name="Richter M."/>
            <person name="Schuler M."/>
            <person name="Gloeckner F.O."/>
            <person name="Meyerdierks A."/>
            <person name="Gottschalk G."/>
            <person name="Amann R."/>
        </authorList>
    </citation>
    <scope>NUCLEOTIDE SEQUENCE [LARGE SCALE GENOMIC DNA]</scope>
    <source>
        <strain evidence="9">ATCC 43914 / DSM 3382 / HRM2</strain>
    </source>
</reference>
<dbReference type="PANTHER" id="PTHR30349:SF41">
    <property type="entry name" value="INTEGRASE_RECOMBINASE PROTEIN MJ0367-RELATED"/>
    <property type="match status" value="1"/>
</dbReference>
<dbReference type="GO" id="GO:0003677">
    <property type="term" value="F:DNA binding"/>
    <property type="evidence" value="ECO:0007669"/>
    <property type="project" value="UniProtKB-UniRule"/>
</dbReference>
<dbReference type="PROSITE" id="PS51900">
    <property type="entry name" value="CB"/>
    <property type="match status" value="1"/>
</dbReference>
<comment type="similarity">
    <text evidence="1">Belongs to the 'phage' integrase family.</text>
</comment>
<dbReference type="Gene3D" id="1.10.150.130">
    <property type="match status" value="1"/>
</dbReference>
<dbReference type="Pfam" id="PF00589">
    <property type="entry name" value="Phage_integrase"/>
    <property type="match status" value="1"/>
</dbReference>
<evidence type="ECO:0000259" key="6">
    <source>
        <dbReference type="PROSITE" id="PS51898"/>
    </source>
</evidence>
<keyword evidence="3 5" id="KW-0238">DNA-binding</keyword>
<proteinExistence type="inferred from homology"/>
<dbReference type="Pfam" id="PF02899">
    <property type="entry name" value="Phage_int_SAM_1"/>
    <property type="match status" value="1"/>
</dbReference>
<dbReference type="InterPro" id="IPR044068">
    <property type="entry name" value="CB"/>
</dbReference>
<evidence type="ECO:0000313" key="8">
    <source>
        <dbReference type="EMBL" id="ACN17494.1"/>
    </source>
</evidence>
<dbReference type="Proteomes" id="UP000000442">
    <property type="component" value="Chromosome"/>
</dbReference>
<evidence type="ECO:0000256" key="4">
    <source>
        <dbReference type="ARBA" id="ARBA00023172"/>
    </source>
</evidence>
<dbReference type="OrthoDB" id="5429152at2"/>
<dbReference type="InterPro" id="IPR013762">
    <property type="entry name" value="Integrase-like_cat_sf"/>
</dbReference>
<dbReference type="HOGENOM" id="CLU_027562_23_4_7"/>
<evidence type="ECO:0000259" key="7">
    <source>
        <dbReference type="PROSITE" id="PS51900"/>
    </source>
</evidence>
<dbReference type="eggNOG" id="COG4974">
    <property type="taxonomic scope" value="Bacteria"/>
</dbReference>
<dbReference type="Gene3D" id="1.10.443.10">
    <property type="entry name" value="Intergrase catalytic core"/>
    <property type="match status" value="1"/>
</dbReference>
<dbReference type="STRING" id="177437.HRM2_44380"/>
<dbReference type="SUPFAM" id="SSF56349">
    <property type="entry name" value="DNA breaking-rejoining enzymes"/>
    <property type="match status" value="1"/>
</dbReference>
<dbReference type="InterPro" id="IPR011010">
    <property type="entry name" value="DNA_brk_join_enz"/>
</dbReference>
<dbReference type="PANTHER" id="PTHR30349">
    <property type="entry name" value="PHAGE INTEGRASE-RELATED"/>
    <property type="match status" value="1"/>
</dbReference>
<evidence type="ECO:0000256" key="2">
    <source>
        <dbReference type="ARBA" id="ARBA00022908"/>
    </source>
</evidence>
<dbReference type="PROSITE" id="PS51898">
    <property type="entry name" value="TYR_RECOMBINASE"/>
    <property type="match status" value="1"/>
</dbReference>
<keyword evidence="2" id="KW-0229">DNA integration</keyword>
<organism evidence="8 9">
    <name type="scientific">Desulforapulum autotrophicum (strain ATCC 43914 / DSM 3382 / VKM B-1955 / HRM2)</name>
    <name type="common">Desulfobacterium autotrophicum</name>
    <dbReference type="NCBI Taxonomy" id="177437"/>
    <lineage>
        <taxon>Bacteria</taxon>
        <taxon>Pseudomonadati</taxon>
        <taxon>Thermodesulfobacteriota</taxon>
        <taxon>Desulfobacteria</taxon>
        <taxon>Desulfobacterales</taxon>
        <taxon>Desulfobacteraceae</taxon>
        <taxon>Desulforapulum</taxon>
    </lineage>
</organism>
<keyword evidence="9" id="KW-1185">Reference proteome</keyword>
<feature type="domain" description="Core-binding (CB)" evidence="7">
    <location>
        <begin position="67"/>
        <end position="150"/>
    </location>
</feature>
<dbReference type="EMBL" id="CP001087">
    <property type="protein sequence ID" value="ACN17494.1"/>
    <property type="molecule type" value="Genomic_DNA"/>
</dbReference>
<dbReference type="InterPro" id="IPR004107">
    <property type="entry name" value="Integrase_SAM-like_N"/>
</dbReference>
<dbReference type="InterPro" id="IPR050090">
    <property type="entry name" value="Tyrosine_recombinase_XerCD"/>
</dbReference>
<dbReference type="InterPro" id="IPR010998">
    <property type="entry name" value="Integrase_recombinase_N"/>
</dbReference>
<dbReference type="KEGG" id="dat:HRM2_44380"/>
<feature type="domain" description="Tyr recombinase" evidence="6">
    <location>
        <begin position="173"/>
        <end position="282"/>
    </location>
</feature>
<name>C0QEZ3_DESAH</name>
<evidence type="ECO:0000313" key="9">
    <source>
        <dbReference type="Proteomes" id="UP000000442"/>
    </source>
</evidence>
<gene>
    <name evidence="8" type="ordered locus">HRM2_44380</name>
</gene>
<protein>
    <submittedName>
        <fullName evidence="8">Integrase/recombinase family protein</fullName>
    </submittedName>
</protein>
<evidence type="ECO:0000256" key="3">
    <source>
        <dbReference type="ARBA" id="ARBA00023125"/>
    </source>
</evidence>
<accession>C0QEZ3</accession>
<evidence type="ECO:0000256" key="5">
    <source>
        <dbReference type="PROSITE-ProRule" id="PRU01248"/>
    </source>
</evidence>
<evidence type="ECO:0000256" key="1">
    <source>
        <dbReference type="ARBA" id="ARBA00008857"/>
    </source>
</evidence>